<dbReference type="InterPro" id="IPR016527">
    <property type="entry name" value="ORC4"/>
</dbReference>
<dbReference type="Pfam" id="PF13401">
    <property type="entry name" value="AAA_22"/>
    <property type="match status" value="1"/>
</dbReference>
<dbReference type="GO" id="GO:0003688">
    <property type="term" value="F:DNA replication origin binding"/>
    <property type="evidence" value="ECO:0007669"/>
    <property type="project" value="TreeGrafter"/>
</dbReference>
<dbReference type="GO" id="GO:0006270">
    <property type="term" value="P:DNA replication initiation"/>
    <property type="evidence" value="ECO:0007669"/>
    <property type="project" value="TreeGrafter"/>
</dbReference>
<dbReference type="InterPro" id="IPR027417">
    <property type="entry name" value="P-loop_NTPase"/>
</dbReference>
<dbReference type="AlphaFoldDB" id="A0A6P6YFT9"/>
<evidence type="ECO:0000313" key="3">
    <source>
        <dbReference type="RefSeq" id="XP_027204363.1"/>
    </source>
</evidence>
<name>A0A6P6YFT9_DERPT</name>
<dbReference type="SUPFAM" id="SSF52540">
    <property type="entry name" value="P-loop containing nucleoside triphosphate hydrolases"/>
    <property type="match status" value="1"/>
</dbReference>
<dbReference type="CTD" id="5000"/>
<accession>A0A6P6YFT9</accession>
<dbReference type="OrthoDB" id="343623at2759"/>
<keyword evidence="2" id="KW-1185">Reference proteome</keyword>
<dbReference type="Proteomes" id="UP000515146">
    <property type="component" value="Unplaced"/>
</dbReference>
<feature type="domain" description="ORC1/DEAH AAA+ ATPase" evidence="1">
    <location>
        <begin position="35"/>
        <end position="157"/>
    </location>
</feature>
<evidence type="ECO:0000313" key="2">
    <source>
        <dbReference type="Proteomes" id="UP000515146"/>
    </source>
</evidence>
<gene>
    <name evidence="3" type="primary">LOC113798076</name>
</gene>
<dbReference type="PANTHER" id="PTHR12087">
    <property type="entry name" value="ORIGIN RECOGNITION COMPLEX SUBUNIT 4"/>
    <property type="match status" value="1"/>
</dbReference>
<reference evidence="3" key="1">
    <citation type="submission" date="2025-08" db="UniProtKB">
        <authorList>
            <consortium name="RefSeq"/>
        </authorList>
    </citation>
    <scope>IDENTIFICATION</scope>
    <source>
        <strain evidence="3">Airmid</strain>
    </source>
</reference>
<protein>
    <submittedName>
        <fullName evidence="3">Origin recognition complex subunit 4-like</fullName>
    </submittedName>
</protein>
<dbReference type="GO" id="GO:0005664">
    <property type="term" value="C:nuclear origin of replication recognition complex"/>
    <property type="evidence" value="ECO:0007669"/>
    <property type="project" value="TreeGrafter"/>
</dbReference>
<dbReference type="KEGG" id="dpte:113798076"/>
<sequence>MPSHCIDHGPNGLFNFYNDEIVYVNKMIENLLKTSEASSLIVCGDAGVGKTKLIETCLASFPLLTSSSNRMNNTDNFSANNFNHLKVALFKFDGAIHGKDDLVTIRSIGRRFLTENYQNFRSIIVLDNFDVFCRKQQTLLYNLLDLTQHGQSILVIGITRRLDYLELLEKRVRSRLTQRVVHLVSPFKHYDLYKTCCMSRIEQLCQENPALKTNFIANNSSIEIELTRSFAINPNFDEINRIIFEYSFFYGPDDNDNSNSEIDEENSKNIKLADPQIIAILRLKKNDLILLIILLRQLRNEDVKIFTCADLFNWSIGYSLLRKTRMGMIIKSTNNLIGADMIIRESDCYFRRKTSKKNDIACINKWTKLVPNVSEQHLDQFIKDFDHILPQAIKRLW</sequence>
<dbReference type="OMA" id="CRKQQTL"/>
<dbReference type="Gene3D" id="3.40.50.300">
    <property type="entry name" value="P-loop containing nucleotide triphosphate hydrolases"/>
    <property type="match status" value="1"/>
</dbReference>
<dbReference type="InParanoid" id="A0A6P6YFT9"/>
<dbReference type="PANTHER" id="PTHR12087:SF0">
    <property type="entry name" value="ORIGIN RECOGNITION COMPLEX SUBUNIT 4"/>
    <property type="match status" value="1"/>
</dbReference>
<dbReference type="RefSeq" id="XP_027204363.1">
    <property type="nucleotide sequence ID" value="XM_027348562.1"/>
</dbReference>
<organism evidence="2 3">
    <name type="scientific">Dermatophagoides pteronyssinus</name>
    <name type="common">European house dust mite</name>
    <dbReference type="NCBI Taxonomy" id="6956"/>
    <lineage>
        <taxon>Eukaryota</taxon>
        <taxon>Metazoa</taxon>
        <taxon>Ecdysozoa</taxon>
        <taxon>Arthropoda</taxon>
        <taxon>Chelicerata</taxon>
        <taxon>Arachnida</taxon>
        <taxon>Acari</taxon>
        <taxon>Acariformes</taxon>
        <taxon>Sarcoptiformes</taxon>
        <taxon>Astigmata</taxon>
        <taxon>Psoroptidia</taxon>
        <taxon>Analgoidea</taxon>
        <taxon>Pyroglyphidae</taxon>
        <taxon>Dermatophagoidinae</taxon>
        <taxon>Dermatophagoides</taxon>
    </lineage>
</organism>
<dbReference type="GO" id="GO:0016887">
    <property type="term" value="F:ATP hydrolysis activity"/>
    <property type="evidence" value="ECO:0007669"/>
    <property type="project" value="InterPro"/>
</dbReference>
<evidence type="ECO:0000259" key="1">
    <source>
        <dbReference type="Pfam" id="PF13401"/>
    </source>
</evidence>
<proteinExistence type="predicted"/>
<dbReference type="InterPro" id="IPR049945">
    <property type="entry name" value="AAA_22"/>
</dbReference>